<feature type="domain" description="Inhibitor I9" evidence="2">
    <location>
        <begin position="36"/>
        <end position="114"/>
    </location>
</feature>
<accession>A0ABP0TNY9</accession>
<reference evidence="3" key="1">
    <citation type="submission" date="2024-02" db="EMBL/GenBank/DDBJ databases">
        <authorList>
            <consortium name="ELIXIR-Norway"/>
            <consortium name="Elixir Norway"/>
        </authorList>
    </citation>
    <scope>NUCLEOTIDE SEQUENCE</scope>
</reference>
<dbReference type="PANTHER" id="PTHR48222:SF4">
    <property type="entry name" value="PROTEINASE INHIBITOR, PROPEPTIDE"/>
    <property type="match status" value="1"/>
</dbReference>
<gene>
    <name evidence="3" type="ORF">CSSPTR1EN2_LOCUS5824</name>
</gene>
<keyword evidence="1" id="KW-0732">Signal</keyword>
<feature type="chain" id="PRO_5045116088" description="Inhibitor I9 domain-containing protein" evidence="1">
    <location>
        <begin position="31"/>
        <end position="133"/>
    </location>
</feature>
<dbReference type="SUPFAM" id="SSF54897">
    <property type="entry name" value="Protease propeptides/inhibitors"/>
    <property type="match status" value="1"/>
</dbReference>
<proteinExistence type="predicted"/>
<organism evidence="3 4">
    <name type="scientific">Sphagnum troendelagicum</name>
    <dbReference type="NCBI Taxonomy" id="128251"/>
    <lineage>
        <taxon>Eukaryota</taxon>
        <taxon>Viridiplantae</taxon>
        <taxon>Streptophyta</taxon>
        <taxon>Embryophyta</taxon>
        <taxon>Bryophyta</taxon>
        <taxon>Sphagnophytina</taxon>
        <taxon>Sphagnopsida</taxon>
        <taxon>Sphagnales</taxon>
        <taxon>Sphagnaceae</taxon>
        <taxon>Sphagnum</taxon>
    </lineage>
</organism>
<protein>
    <recommendedName>
        <fullName evidence="2">Inhibitor I9 domain-containing protein</fullName>
    </recommendedName>
</protein>
<dbReference type="PANTHER" id="PTHR48222">
    <property type="entry name" value="PROTEINASE INHIBITOR, PROPEPTIDE"/>
    <property type="match status" value="1"/>
</dbReference>
<evidence type="ECO:0000313" key="3">
    <source>
        <dbReference type="EMBL" id="CAK9201272.1"/>
    </source>
</evidence>
<evidence type="ECO:0000259" key="2">
    <source>
        <dbReference type="Pfam" id="PF05922"/>
    </source>
</evidence>
<evidence type="ECO:0000313" key="4">
    <source>
        <dbReference type="Proteomes" id="UP001497512"/>
    </source>
</evidence>
<dbReference type="InterPro" id="IPR037045">
    <property type="entry name" value="S8pro/Inhibitor_I9_sf"/>
</dbReference>
<evidence type="ECO:0000256" key="1">
    <source>
        <dbReference type="SAM" id="SignalP"/>
    </source>
</evidence>
<name>A0ABP0TNY9_9BRYO</name>
<feature type="signal peptide" evidence="1">
    <location>
        <begin position="1"/>
        <end position="30"/>
    </location>
</feature>
<keyword evidence="4" id="KW-1185">Reference proteome</keyword>
<dbReference type="InterPro" id="IPR010259">
    <property type="entry name" value="S8pro/Inhibitor_I9"/>
</dbReference>
<dbReference type="Gene3D" id="3.30.70.80">
    <property type="entry name" value="Peptidase S8 propeptide/proteinase inhibitor I9"/>
    <property type="match status" value="1"/>
</dbReference>
<dbReference type="EMBL" id="OZ019905">
    <property type="protein sequence ID" value="CAK9201272.1"/>
    <property type="molecule type" value="Genomic_DNA"/>
</dbReference>
<sequence>MHMLCKPVFVGTILALNCLLLLLLFKPSMAQGDAAVYIVYMEKGDTNAEDLESLHLNTLASVSDSHEAAKGALVYSYKEGLNGFSAKLTPEQVSALSEKPGVLQVVPSKVMHLHKGVGGPGPRSLHVGPKVLD</sequence>
<dbReference type="Pfam" id="PF05922">
    <property type="entry name" value="Inhibitor_I9"/>
    <property type="match status" value="1"/>
</dbReference>
<dbReference type="Proteomes" id="UP001497512">
    <property type="component" value="Chromosome 13"/>
</dbReference>